<dbReference type="InterPro" id="IPR020084">
    <property type="entry name" value="NUDIX_hydrolase_CS"/>
</dbReference>
<dbReference type="PROSITE" id="PS00893">
    <property type="entry name" value="NUDIX_BOX"/>
    <property type="match status" value="1"/>
</dbReference>
<evidence type="ECO:0000256" key="2">
    <source>
        <dbReference type="ARBA" id="ARBA00022801"/>
    </source>
</evidence>
<feature type="domain" description="Nudix hydrolase" evidence="4">
    <location>
        <begin position="4"/>
        <end position="136"/>
    </location>
</feature>
<dbReference type="Pfam" id="PF00293">
    <property type="entry name" value="NUDIX"/>
    <property type="match status" value="1"/>
</dbReference>
<dbReference type="EMBL" id="QFBC01000001">
    <property type="protein sequence ID" value="PWE58269.1"/>
    <property type="molecule type" value="Genomic_DNA"/>
</dbReference>
<dbReference type="GO" id="GO:0016787">
    <property type="term" value="F:hydrolase activity"/>
    <property type="evidence" value="ECO:0007669"/>
    <property type="project" value="UniProtKB-KW"/>
</dbReference>
<comment type="similarity">
    <text evidence="3">Belongs to the Nudix hydrolase family.</text>
</comment>
<dbReference type="Gene3D" id="3.90.79.10">
    <property type="entry name" value="Nucleoside Triphosphate Pyrophosphohydrolase"/>
    <property type="match status" value="1"/>
</dbReference>
<comment type="caution">
    <text evidence="5">The sequence shown here is derived from an EMBL/GenBank/DDBJ whole genome shotgun (WGS) entry which is preliminary data.</text>
</comment>
<keyword evidence="6" id="KW-1185">Reference proteome</keyword>
<evidence type="ECO:0000256" key="1">
    <source>
        <dbReference type="ARBA" id="ARBA00001946"/>
    </source>
</evidence>
<dbReference type="PRINTS" id="PR00502">
    <property type="entry name" value="NUDIXFAMILY"/>
</dbReference>
<dbReference type="AlphaFoldDB" id="A0A2U2DYG9"/>
<dbReference type="PROSITE" id="PS51462">
    <property type="entry name" value="NUDIX"/>
    <property type="match status" value="1"/>
</dbReference>
<gene>
    <name evidence="5" type="ORF">DEM27_03630</name>
</gene>
<reference evidence="5 6" key="1">
    <citation type="submission" date="2018-05" db="EMBL/GenBank/DDBJ databases">
        <title>The draft genome of strain NS-104.</title>
        <authorList>
            <person name="Hang P."/>
            <person name="Jiang J."/>
        </authorList>
    </citation>
    <scope>NUCLEOTIDE SEQUENCE [LARGE SCALE GENOMIC DNA]</scope>
    <source>
        <strain evidence="5 6">NS-104</strain>
    </source>
</reference>
<dbReference type="PANTHER" id="PTHR43736">
    <property type="entry name" value="ADP-RIBOSE PYROPHOSPHATASE"/>
    <property type="match status" value="1"/>
</dbReference>
<keyword evidence="2 3" id="KW-0378">Hydrolase</keyword>
<name>A0A2U2DYG9_9HYPH</name>
<proteinExistence type="inferred from homology"/>
<dbReference type="CDD" id="cd04673">
    <property type="entry name" value="NUDIX_ADPRase"/>
    <property type="match status" value="1"/>
</dbReference>
<dbReference type="InterPro" id="IPR000086">
    <property type="entry name" value="NUDIX_hydrolase_dom"/>
</dbReference>
<sequence>MTSRPSPASSAVLERDGRYLLVRRANPPAADMYAFPGGRAEQGETPAETAIREVFEETGLTVCNPRLFATYDLKTLADDGSVSSHFFLSVFLVDSEPDAVALAADDAADLGWYTAEEIRALPVPPSVIDCVDRLLLART</sequence>
<evidence type="ECO:0000259" key="4">
    <source>
        <dbReference type="PROSITE" id="PS51462"/>
    </source>
</evidence>
<protein>
    <submittedName>
        <fullName evidence="5">ADP-ribose pyrophosphatase</fullName>
    </submittedName>
</protein>
<dbReference type="OrthoDB" id="9761969at2"/>
<evidence type="ECO:0000256" key="3">
    <source>
        <dbReference type="RuleBase" id="RU003476"/>
    </source>
</evidence>
<dbReference type="Proteomes" id="UP000245252">
    <property type="component" value="Unassembled WGS sequence"/>
</dbReference>
<evidence type="ECO:0000313" key="6">
    <source>
        <dbReference type="Proteomes" id="UP000245252"/>
    </source>
</evidence>
<comment type="cofactor">
    <cofactor evidence="1">
        <name>Mg(2+)</name>
        <dbReference type="ChEBI" id="CHEBI:18420"/>
    </cofactor>
</comment>
<dbReference type="RefSeq" id="WP_109456787.1">
    <property type="nucleotide sequence ID" value="NZ_QFBC01000001.1"/>
</dbReference>
<dbReference type="SUPFAM" id="SSF55811">
    <property type="entry name" value="Nudix"/>
    <property type="match status" value="1"/>
</dbReference>
<dbReference type="InterPro" id="IPR015797">
    <property type="entry name" value="NUDIX_hydrolase-like_dom_sf"/>
</dbReference>
<evidence type="ECO:0000313" key="5">
    <source>
        <dbReference type="EMBL" id="PWE58269.1"/>
    </source>
</evidence>
<organism evidence="5 6">
    <name type="scientific">Metarhizobium album</name>
    <dbReference type="NCBI Taxonomy" id="2182425"/>
    <lineage>
        <taxon>Bacteria</taxon>
        <taxon>Pseudomonadati</taxon>
        <taxon>Pseudomonadota</taxon>
        <taxon>Alphaproteobacteria</taxon>
        <taxon>Hyphomicrobiales</taxon>
        <taxon>Rhizobiaceae</taxon>
        <taxon>Metarhizobium</taxon>
    </lineage>
</organism>
<accession>A0A2U2DYG9</accession>
<dbReference type="InterPro" id="IPR020476">
    <property type="entry name" value="Nudix_hydrolase"/>
</dbReference>
<dbReference type="PANTHER" id="PTHR43736:SF1">
    <property type="entry name" value="DIHYDRONEOPTERIN TRIPHOSPHATE DIPHOSPHATASE"/>
    <property type="match status" value="1"/>
</dbReference>